<gene>
    <name evidence="1" type="ORF">AAM4_1671</name>
</gene>
<evidence type="ECO:0000313" key="1">
    <source>
        <dbReference type="EMBL" id="CED91503.1"/>
    </source>
</evidence>
<organism evidence="1">
    <name type="scientific">Actinomyces succiniciruminis</name>
    <dbReference type="NCBI Taxonomy" id="1522002"/>
    <lineage>
        <taxon>Bacteria</taxon>
        <taxon>Bacillati</taxon>
        <taxon>Actinomycetota</taxon>
        <taxon>Actinomycetes</taxon>
        <taxon>Actinomycetales</taxon>
        <taxon>Actinomycetaceae</taxon>
        <taxon>Actinomyces</taxon>
    </lineage>
</organism>
<proteinExistence type="predicted"/>
<protein>
    <recommendedName>
        <fullName evidence="2">DUF3046 domain-containing protein</fullName>
    </recommendedName>
</protein>
<dbReference type="EMBL" id="LK995510">
    <property type="protein sequence ID" value="CED91503.1"/>
    <property type="molecule type" value="Genomic_DNA"/>
</dbReference>
<reference evidence="1" key="1">
    <citation type="submission" date="2014-07" db="EMBL/GenBank/DDBJ databases">
        <authorList>
            <person name="Zhang J.E."/>
            <person name="Yang H."/>
            <person name="Guo J."/>
            <person name="Deng Z."/>
            <person name="Luo H."/>
            <person name="Luo M."/>
            <person name="Zhao B."/>
        </authorList>
    </citation>
    <scope>NUCLEOTIDE SEQUENCE</scope>
    <source>
        <strain evidence="1">AM4</strain>
    </source>
</reference>
<evidence type="ECO:0008006" key="2">
    <source>
        <dbReference type="Google" id="ProtNLM"/>
    </source>
</evidence>
<dbReference type="RefSeq" id="WP_210580360.1">
    <property type="nucleotide sequence ID" value="NZ_LK995510.1"/>
</dbReference>
<accession>A0A1L7RQR9</accession>
<sequence length="78" mass="8975">MKHSEFWRAVDTVFGSAYGRSLAQDLVLSGIGRTSAEALEAGVPPRDVWHALCDDTDRSEADRWVFRDDTRRHRRDTR</sequence>
<dbReference type="Pfam" id="PF11248">
    <property type="entry name" value="DUF3046"/>
    <property type="match status" value="1"/>
</dbReference>
<dbReference type="AlphaFoldDB" id="A0A1L7RQR9"/>
<dbReference type="InterPro" id="IPR021408">
    <property type="entry name" value="DUF3046"/>
</dbReference>
<name>A0A1L7RQR9_9ACTO</name>